<dbReference type="AlphaFoldDB" id="A0A372JUZ7"/>
<protein>
    <recommendedName>
        <fullName evidence="3">DUF3558 domain-containing protein</fullName>
    </recommendedName>
</protein>
<organism evidence="1 2">
    <name type="scientific">Actinomadura logoneensis</name>
    <dbReference type="NCBI Taxonomy" id="2293572"/>
    <lineage>
        <taxon>Bacteria</taxon>
        <taxon>Bacillati</taxon>
        <taxon>Actinomycetota</taxon>
        <taxon>Actinomycetes</taxon>
        <taxon>Streptosporangiales</taxon>
        <taxon>Thermomonosporaceae</taxon>
        <taxon>Actinomadura</taxon>
    </lineage>
</organism>
<dbReference type="RefSeq" id="WP_117355911.1">
    <property type="nucleotide sequence ID" value="NZ_QURH01000046.1"/>
</dbReference>
<gene>
    <name evidence="1" type="ORF">DZF91_02575</name>
</gene>
<keyword evidence="2" id="KW-1185">Reference proteome</keyword>
<dbReference type="OrthoDB" id="3479165at2"/>
<proteinExistence type="predicted"/>
<accession>A0A372JUZ7</accession>
<evidence type="ECO:0000313" key="1">
    <source>
        <dbReference type="EMBL" id="RFU43168.1"/>
    </source>
</evidence>
<dbReference type="Proteomes" id="UP000261811">
    <property type="component" value="Unassembled WGS sequence"/>
</dbReference>
<reference evidence="1 2" key="1">
    <citation type="submission" date="2018-08" db="EMBL/GenBank/DDBJ databases">
        <title>Actinomadura jelena sp. nov., a novel Actinomycete isolated from soil in Chad.</title>
        <authorList>
            <person name="Shi L."/>
        </authorList>
    </citation>
    <scope>NUCLEOTIDE SEQUENCE [LARGE SCALE GENOMIC DNA]</scope>
    <source>
        <strain evidence="1 2">NEAU-G17</strain>
    </source>
</reference>
<name>A0A372JUZ7_9ACTN</name>
<evidence type="ECO:0000313" key="2">
    <source>
        <dbReference type="Proteomes" id="UP000261811"/>
    </source>
</evidence>
<comment type="caution">
    <text evidence="1">The sequence shown here is derived from an EMBL/GenBank/DDBJ whole genome shotgun (WGS) entry which is preliminary data.</text>
</comment>
<dbReference type="EMBL" id="QURH01000046">
    <property type="protein sequence ID" value="RFU43168.1"/>
    <property type="molecule type" value="Genomic_DNA"/>
</dbReference>
<sequence>MLLGVLAGAAACALAAVVIVNGFGGRDRHTSGQVVGSAAGTPEAKAEKTAVPDACTLLDAKIADRLAPHAERGPADNYASSDRQNQCVWGVYSGRNQRQLSVETRAIAGTQAQSPTDAARAAFASERTADESGKALLAGQRITDKVRLKGLGDEAYAVYSVDEDQGSGAAVTNVRMANVLVTVHYSGSQGSDPIGTDDALTGAQDAARSVLEALARD</sequence>
<evidence type="ECO:0008006" key="3">
    <source>
        <dbReference type="Google" id="ProtNLM"/>
    </source>
</evidence>